<dbReference type="EMBL" id="JAEDAE010000005">
    <property type="protein sequence ID" value="MBH8558954.1"/>
    <property type="molecule type" value="Genomic_DNA"/>
</dbReference>
<accession>A0ABS0Q9S6</accession>
<organism evidence="1 2">
    <name type="scientific">Hymenobacter negativus</name>
    <dbReference type="NCBI Taxonomy" id="2795026"/>
    <lineage>
        <taxon>Bacteria</taxon>
        <taxon>Pseudomonadati</taxon>
        <taxon>Bacteroidota</taxon>
        <taxon>Cytophagia</taxon>
        <taxon>Cytophagales</taxon>
        <taxon>Hymenobacteraceae</taxon>
        <taxon>Hymenobacter</taxon>
    </lineage>
</organism>
<evidence type="ECO:0000313" key="2">
    <source>
        <dbReference type="Proteomes" id="UP000625631"/>
    </source>
</evidence>
<dbReference type="RefSeq" id="WP_198066484.1">
    <property type="nucleotide sequence ID" value="NZ_JAEDAD010000001.1"/>
</dbReference>
<name>A0ABS0Q9S6_9BACT</name>
<sequence>MNDIANLARIVTSRALHSVPVLDLNGEHKTKEYQLVQSLLDAPDATQNQLVKALYGKASTPNIRALQKLQSRVRGKLLNHLFFLDHSDSRHLVSRRYQSECLDLLHKISILFAEGEYVLTEQLLKRCLAMAQKGEFTQYVVQCARMLSTLYAQMRKAHLFEKMDKLLQQAQHTQSLEDEAERLHAQTQLALARTVSSRRAVLPLLPAHLEKLEALHRRAKTFNTYNYLYRLRLATHELQGNYPEIIRLTALATKQLRDGKLNERRFDKRYNHFMTVFAHLRSRQPIKGLKLAQLAMSDFHPSSSNWLFFQENHVLLALHAQNYEYAQQLFTTVMKNPAFSKQRPAALERWDLYKAYSDFVHPVQRMGPARRVQMARWALMLPEFSRDKSGLNVAILVLQMLVYMRERNFEEIMVRLERLRKYQQRHMAGSGMIRSKLFLRLLRIMVDNGFNSKKAAEGGKAVLQQLQNTNPPGEAYAEIEIIPYEHLWALILEMLREPFPVPVANGTQDRP</sequence>
<evidence type="ECO:0000313" key="1">
    <source>
        <dbReference type="EMBL" id="MBH8558954.1"/>
    </source>
</evidence>
<protein>
    <submittedName>
        <fullName evidence="1">Uncharacterized protein</fullName>
    </submittedName>
</protein>
<gene>
    <name evidence="1" type="ORF">I7X13_12890</name>
</gene>
<dbReference type="Proteomes" id="UP000625631">
    <property type="component" value="Unassembled WGS sequence"/>
</dbReference>
<proteinExistence type="predicted"/>
<comment type="caution">
    <text evidence="1">The sequence shown here is derived from an EMBL/GenBank/DDBJ whole genome shotgun (WGS) entry which is preliminary data.</text>
</comment>
<keyword evidence="2" id="KW-1185">Reference proteome</keyword>
<reference evidence="1 2" key="1">
    <citation type="submission" date="2020-12" db="EMBL/GenBank/DDBJ databases">
        <title>Hymenobacter sp.</title>
        <authorList>
            <person name="Kim M.K."/>
        </authorList>
    </citation>
    <scope>NUCLEOTIDE SEQUENCE [LARGE SCALE GENOMIC DNA]</scope>
    <source>
        <strain evidence="1 2">BT442</strain>
    </source>
</reference>